<keyword evidence="1" id="KW-0812">Transmembrane</keyword>
<dbReference type="STRING" id="1193502.SHALO_1867"/>
<feature type="transmembrane region" description="Helical" evidence="1">
    <location>
        <begin position="20"/>
        <end position="45"/>
    </location>
</feature>
<gene>
    <name evidence="2" type="ORF">SHALO_1867</name>
</gene>
<proteinExistence type="predicted"/>
<protein>
    <recommendedName>
        <fullName evidence="4">DUF3649 domain-containing protein</fullName>
    </recommendedName>
</protein>
<reference evidence="3" key="1">
    <citation type="submission" date="2016-08" db="EMBL/GenBank/DDBJ databases">
        <title>Complete genome sequence of the organohalide-respiring Epsilonproteobacterium Sulfurospirillum halorespirans.</title>
        <authorList>
            <person name="Goris T."/>
            <person name="Zimmermann J."/>
            <person name="Schenz B."/>
            <person name="Lemos M."/>
            <person name="Hackermueller J."/>
            <person name="Diekert G."/>
        </authorList>
    </citation>
    <scope>NUCLEOTIDE SEQUENCE [LARGE SCALE GENOMIC DNA]</scope>
    <source>
        <strain>DSM 13726</strain>
        <strain evidence="3">PCE-M2</strain>
    </source>
</reference>
<accession>A0A1D7TKW2</accession>
<keyword evidence="3" id="KW-1185">Reference proteome</keyword>
<evidence type="ECO:0000256" key="1">
    <source>
        <dbReference type="SAM" id="Phobius"/>
    </source>
</evidence>
<dbReference type="EMBL" id="CP017111">
    <property type="protein sequence ID" value="AOO65638.1"/>
    <property type="molecule type" value="Genomic_DNA"/>
</dbReference>
<organism evidence="2 3">
    <name type="scientific">Sulfurospirillum halorespirans DSM 13726</name>
    <dbReference type="NCBI Taxonomy" id="1193502"/>
    <lineage>
        <taxon>Bacteria</taxon>
        <taxon>Pseudomonadati</taxon>
        <taxon>Campylobacterota</taxon>
        <taxon>Epsilonproteobacteria</taxon>
        <taxon>Campylobacterales</taxon>
        <taxon>Sulfurospirillaceae</taxon>
        <taxon>Sulfurospirillum</taxon>
    </lineage>
</organism>
<evidence type="ECO:0008006" key="4">
    <source>
        <dbReference type="Google" id="ProtNLM"/>
    </source>
</evidence>
<dbReference type="Proteomes" id="UP000094609">
    <property type="component" value="Chromosome"/>
</dbReference>
<feature type="transmembrane region" description="Helical" evidence="1">
    <location>
        <begin position="51"/>
        <end position="72"/>
    </location>
</feature>
<dbReference type="AlphaFoldDB" id="A0A1D7TKW2"/>
<name>A0A1D7TKW2_9BACT</name>
<dbReference type="KEGG" id="shal:SHALO_1867"/>
<evidence type="ECO:0000313" key="2">
    <source>
        <dbReference type="EMBL" id="AOO65638.1"/>
    </source>
</evidence>
<sequence>MSLYRYLSTPEPHGKKIGLFRIITAIFGGLVLSYLSLCVLVAFDSPFKNDFAVIALLYNTLAWAAVALWIALAPSKLSALLRFVLPTLIVVGILGWLYE</sequence>
<keyword evidence="1" id="KW-0472">Membrane</keyword>
<keyword evidence="1" id="KW-1133">Transmembrane helix</keyword>
<dbReference type="RefSeq" id="WP_069478296.1">
    <property type="nucleotide sequence ID" value="NZ_CP017111.1"/>
</dbReference>
<dbReference type="PATRIC" id="fig|1193502.14.peg.1898"/>
<feature type="transmembrane region" description="Helical" evidence="1">
    <location>
        <begin position="79"/>
        <end position="98"/>
    </location>
</feature>
<evidence type="ECO:0000313" key="3">
    <source>
        <dbReference type="Proteomes" id="UP000094609"/>
    </source>
</evidence>